<evidence type="ECO:0000256" key="7">
    <source>
        <dbReference type="ARBA" id="ARBA00023273"/>
    </source>
</evidence>
<feature type="region of interest" description="Disordered" evidence="12">
    <location>
        <begin position="307"/>
        <end position="357"/>
    </location>
</feature>
<organism evidence="13 14">
    <name type="scientific">Sus scrofa</name>
    <name type="common">Pig</name>
    <dbReference type="NCBI Taxonomy" id="9823"/>
    <lineage>
        <taxon>Eukaryota</taxon>
        <taxon>Metazoa</taxon>
        <taxon>Chordata</taxon>
        <taxon>Craniata</taxon>
        <taxon>Vertebrata</taxon>
        <taxon>Euteleostomi</taxon>
        <taxon>Mammalia</taxon>
        <taxon>Eutheria</taxon>
        <taxon>Laurasiatheria</taxon>
        <taxon>Artiodactyla</taxon>
        <taxon>Suina</taxon>
        <taxon>Suidae</taxon>
        <taxon>Sus</taxon>
    </lineage>
</organism>
<evidence type="ECO:0000256" key="3">
    <source>
        <dbReference type="ARBA" id="ARBA00022553"/>
    </source>
</evidence>
<dbReference type="Gene3D" id="1.20.5.190">
    <property type="match status" value="1"/>
</dbReference>
<evidence type="ECO:0000256" key="2">
    <source>
        <dbReference type="ARBA" id="ARBA00022475"/>
    </source>
</evidence>
<evidence type="ECO:0000256" key="9">
    <source>
        <dbReference type="ARBA" id="ARBA00064910"/>
    </source>
</evidence>
<dbReference type="AlphaFoldDB" id="A0A8D1SZM5"/>
<dbReference type="PANTHER" id="PTHR22590">
    <property type="entry name" value="MYOSIN MOTOR DOMAIN-CONTAINING PROTEIN"/>
    <property type="match status" value="1"/>
</dbReference>
<feature type="compositionally biased region" description="Pro residues" evidence="12">
    <location>
        <begin position="529"/>
        <end position="545"/>
    </location>
</feature>
<keyword evidence="4" id="KW-0677">Repeat</keyword>
<keyword evidence="2" id="KW-1003">Cell membrane</keyword>
<feature type="compositionally biased region" description="Basic and acidic residues" evidence="12">
    <location>
        <begin position="384"/>
        <end position="426"/>
    </location>
</feature>
<evidence type="ECO:0000313" key="14">
    <source>
        <dbReference type="Proteomes" id="UP000694723"/>
    </source>
</evidence>
<keyword evidence="3" id="KW-0597">Phosphoprotein</keyword>
<feature type="compositionally biased region" description="Polar residues" evidence="12">
    <location>
        <begin position="318"/>
        <end position="334"/>
    </location>
</feature>
<dbReference type="InterPro" id="IPR052318">
    <property type="entry name" value="CellDiv_DevSignal_Domain"/>
</dbReference>
<dbReference type="Proteomes" id="UP000694723">
    <property type="component" value="Unplaced"/>
</dbReference>
<dbReference type="InterPro" id="IPR027417">
    <property type="entry name" value="P-loop_NTPase"/>
</dbReference>
<feature type="coiled-coil region" evidence="11">
    <location>
        <begin position="112"/>
        <end position="220"/>
    </location>
</feature>
<dbReference type="GO" id="GO:0060170">
    <property type="term" value="C:ciliary membrane"/>
    <property type="evidence" value="ECO:0007669"/>
    <property type="project" value="UniProtKB-SubCell"/>
</dbReference>
<evidence type="ECO:0000256" key="12">
    <source>
        <dbReference type="SAM" id="MobiDB-lite"/>
    </source>
</evidence>
<dbReference type="Pfam" id="PF00612">
    <property type="entry name" value="IQ"/>
    <property type="match status" value="2"/>
</dbReference>
<reference evidence="13" key="1">
    <citation type="submission" date="2025-08" db="UniProtKB">
        <authorList>
            <consortium name="Ensembl"/>
        </authorList>
    </citation>
    <scope>IDENTIFICATION</scope>
</reference>
<comment type="subunit">
    <text evidence="9">Component of the EvC complex composed of EFCAB7, IQCE, EVC2 and EVC; built from two subcomplexes, EVC2:EVC and EFCAB7:IQCE. Interacts (via N-terminus) with EFCAB7 (via EF-hands 1 and 2); this interaction anchors the EVC-EVC2 complex in a signaling microdomain at the base of cilia and stimulates the Hedgehog (Hh) pathway. Interacts with EVC2 (via N-terminal end). Interacts with EVC.</text>
</comment>
<dbReference type="SUPFAM" id="SSF52540">
    <property type="entry name" value="P-loop containing nucleoside triphosphate hydrolases"/>
    <property type="match status" value="1"/>
</dbReference>
<feature type="region of interest" description="Disordered" evidence="12">
    <location>
        <begin position="521"/>
        <end position="561"/>
    </location>
</feature>
<gene>
    <name evidence="13" type="primary">IQCE</name>
</gene>
<feature type="coiled-coil region" evidence="11">
    <location>
        <begin position="249"/>
        <end position="276"/>
    </location>
</feature>
<feature type="region of interest" description="Disordered" evidence="12">
    <location>
        <begin position="384"/>
        <end position="472"/>
    </location>
</feature>
<dbReference type="InterPro" id="IPR000048">
    <property type="entry name" value="IQ_motif_EF-hand-BS"/>
</dbReference>
<evidence type="ECO:0000313" key="13">
    <source>
        <dbReference type="Ensembl" id="ENSSSCP00060008166.1"/>
    </source>
</evidence>
<proteinExistence type="predicted"/>
<evidence type="ECO:0000256" key="8">
    <source>
        <dbReference type="ARBA" id="ARBA00056481"/>
    </source>
</evidence>
<feature type="compositionally biased region" description="Polar residues" evidence="12">
    <location>
        <begin position="583"/>
        <end position="596"/>
    </location>
</feature>
<evidence type="ECO:0000256" key="4">
    <source>
        <dbReference type="ARBA" id="ARBA00022737"/>
    </source>
</evidence>
<feature type="region of interest" description="Disordered" evidence="12">
    <location>
        <begin position="1"/>
        <end position="62"/>
    </location>
</feature>
<comment type="subcellular location">
    <subcellularLocation>
        <location evidence="1">Cell projection</location>
        <location evidence="1">Cilium membrane</location>
        <topology evidence="1">Peripheral membrane protein</topology>
        <orientation evidence="1">Cytoplasmic side</orientation>
    </subcellularLocation>
</comment>
<sequence>MSLGAGDPASETGDDSLSAITFDSDSETKAKRKSFHKPPPTSPKSPYHSKPRKVASWRALRTPASMPLGSRMSLTPQKLWLGSSKQGFVPGTPVYREKEDMYDEIIELKKSLHTQKSDVDLMRTKLRRLEEENSRKDRQIEQLLEPSRGPEFVRTLAEKRPDAGWVINGLKQRILKLEQQCKEKDNTINKLQTDMKTTNLEEMRIAMETYYEEIHRLQTLLASSETTGKKPPVEKKIGLKRQKKMSSALLSLSRSVQELTEENQSLKEDLDRVLSNSPTVSKIKGYVEWSKPRLLRRIAELEKKISSMESPTCHASEGASSTPPAYSACSSAVQRQPRPDRQEESERLRGAVKSLKGERSALQAQLQERDLEVKQLLQTKADLQRELETMQEGEKERREREEGLREEIRALTEKLRKLEESKKQEADGPVETTPEPQEEPGPPHATASRSQPDAEPGTSAGGSPLPPATCSEWRRDAAARVLQSRWKMYQRQKKKAALDEAAVVLQAAFRGHLARVKLLSSRVCGSEPPSVPSPPRQDPPRPLVPSPDVQAGGDPGQEEAITIIQSVFRAHLARARHSAAGPRTTTATFTERSAWTLQDEPSDPPFPEASPEPPPPGQPPAGPPPAAEEVNSDDSDEIVLAVPLPAKRSASRPQASARCPGAAMLRQVRLEDK</sequence>
<feature type="compositionally biased region" description="Pro residues" evidence="12">
    <location>
        <begin position="603"/>
        <end position="626"/>
    </location>
</feature>
<dbReference type="Ensembl" id="ENSSSCT00060020047.1">
    <property type="protein sequence ID" value="ENSSSCP00060008166.1"/>
    <property type="gene ID" value="ENSSSCG00060015040.1"/>
</dbReference>
<evidence type="ECO:0000256" key="10">
    <source>
        <dbReference type="ARBA" id="ARBA00070685"/>
    </source>
</evidence>
<keyword evidence="5 11" id="KW-0175">Coiled coil</keyword>
<comment type="function">
    <text evidence="8">Component of the EvC complex that positively regulates ciliary Hedgehog (Hh) signaling. Required for proper limb morphogenesis.</text>
</comment>
<evidence type="ECO:0000256" key="1">
    <source>
        <dbReference type="ARBA" id="ARBA00004522"/>
    </source>
</evidence>
<name>A0A8D1SZM5_PIG</name>
<dbReference type="PROSITE" id="PS50096">
    <property type="entry name" value="IQ"/>
    <property type="match status" value="2"/>
</dbReference>
<keyword evidence="6" id="KW-0472">Membrane</keyword>
<evidence type="ECO:0000256" key="11">
    <source>
        <dbReference type="SAM" id="Coils"/>
    </source>
</evidence>
<dbReference type="SMART" id="SM00015">
    <property type="entry name" value="IQ"/>
    <property type="match status" value="3"/>
</dbReference>
<dbReference type="PANTHER" id="PTHR22590:SF3">
    <property type="entry name" value="IQ DOMAIN-CONTAINING PROTEIN E"/>
    <property type="match status" value="1"/>
</dbReference>
<keyword evidence="7" id="KW-0966">Cell projection</keyword>
<evidence type="ECO:0000256" key="5">
    <source>
        <dbReference type="ARBA" id="ARBA00023054"/>
    </source>
</evidence>
<feature type="region of interest" description="Disordered" evidence="12">
    <location>
        <begin position="574"/>
        <end position="661"/>
    </location>
</feature>
<protein>
    <recommendedName>
        <fullName evidence="10">IQ domain-containing protein E</fullName>
    </recommendedName>
</protein>
<accession>A0A8D1SZM5</accession>
<evidence type="ECO:0000256" key="6">
    <source>
        <dbReference type="ARBA" id="ARBA00023136"/>
    </source>
</evidence>
<dbReference type="FunFam" id="1.20.5.190:FF:000025">
    <property type="entry name" value="IQ motif containing E"/>
    <property type="match status" value="1"/>
</dbReference>
<feature type="compositionally biased region" description="Basic and acidic residues" evidence="12">
    <location>
        <begin position="337"/>
        <end position="357"/>
    </location>
</feature>